<dbReference type="PROSITE" id="PS00061">
    <property type="entry name" value="ADH_SHORT"/>
    <property type="match status" value="1"/>
</dbReference>
<keyword evidence="4" id="KW-1185">Reference proteome</keyword>
<dbReference type="RefSeq" id="WP_152133560.1">
    <property type="nucleotide sequence ID" value="NZ_QKKZ01000001.1"/>
</dbReference>
<dbReference type="CDD" id="cd05233">
    <property type="entry name" value="SDR_c"/>
    <property type="match status" value="1"/>
</dbReference>
<organism evidence="3 4">
    <name type="scientific">Halosegnis rubeus</name>
    <dbReference type="NCBI Taxonomy" id="2212850"/>
    <lineage>
        <taxon>Archaea</taxon>
        <taxon>Methanobacteriati</taxon>
        <taxon>Methanobacteriota</taxon>
        <taxon>Stenosarchaea group</taxon>
        <taxon>Halobacteria</taxon>
        <taxon>Halobacteriales</taxon>
        <taxon>Natronomonadaceae</taxon>
        <taxon>Halosegnis</taxon>
    </lineage>
</organism>
<protein>
    <submittedName>
        <fullName evidence="3">SDR family oxidoreductase</fullName>
    </submittedName>
</protein>
<dbReference type="EMBL" id="QKKZ01000001">
    <property type="protein sequence ID" value="KAB7515699.1"/>
    <property type="molecule type" value="Genomic_DNA"/>
</dbReference>
<reference evidence="3 4" key="1">
    <citation type="submission" date="2019-10" db="EMBL/GenBank/DDBJ databases">
        <title>Unraveling microbial dark matter from salterns through culturing: the case of the genus Halosegnis.</title>
        <authorList>
            <person name="Duran-Viseras A."/>
            <person name="Andrei A.-S."/>
            <person name="Vera-Gargallo B."/>
            <person name="Ghai R."/>
            <person name="Sanchez-Porro C."/>
            <person name="Ventosa A."/>
        </authorList>
    </citation>
    <scope>NUCLEOTIDE SEQUENCE [LARGE SCALE GENOMIC DNA]</scope>
    <source>
        <strain evidence="3 4">F18-79</strain>
    </source>
</reference>
<dbReference type="PANTHER" id="PTHR42760">
    <property type="entry name" value="SHORT-CHAIN DEHYDROGENASES/REDUCTASES FAMILY MEMBER"/>
    <property type="match status" value="1"/>
</dbReference>
<proteinExistence type="inferred from homology"/>
<dbReference type="GO" id="GO:0016616">
    <property type="term" value="F:oxidoreductase activity, acting on the CH-OH group of donors, NAD or NADP as acceptor"/>
    <property type="evidence" value="ECO:0007669"/>
    <property type="project" value="TreeGrafter"/>
</dbReference>
<dbReference type="InterPro" id="IPR036291">
    <property type="entry name" value="NAD(P)-bd_dom_sf"/>
</dbReference>
<dbReference type="Pfam" id="PF13561">
    <property type="entry name" value="adh_short_C2"/>
    <property type="match status" value="1"/>
</dbReference>
<dbReference type="PANTHER" id="PTHR42760:SF133">
    <property type="entry name" value="3-OXOACYL-[ACYL-CARRIER-PROTEIN] REDUCTASE"/>
    <property type="match status" value="1"/>
</dbReference>
<evidence type="ECO:0000256" key="1">
    <source>
        <dbReference type="ARBA" id="ARBA00006484"/>
    </source>
</evidence>
<dbReference type="AlphaFoldDB" id="A0A5N5UBI1"/>
<dbReference type="PRINTS" id="PR00080">
    <property type="entry name" value="SDRFAMILY"/>
</dbReference>
<dbReference type="Gene3D" id="3.40.50.720">
    <property type="entry name" value="NAD(P)-binding Rossmann-like Domain"/>
    <property type="match status" value="1"/>
</dbReference>
<dbReference type="FunFam" id="3.40.50.720:FF:000084">
    <property type="entry name" value="Short-chain dehydrogenase reductase"/>
    <property type="match status" value="1"/>
</dbReference>
<dbReference type="PRINTS" id="PR00081">
    <property type="entry name" value="GDHRDH"/>
</dbReference>
<keyword evidence="2" id="KW-0560">Oxidoreductase</keyword>
<evidence type="ECO:0000313" key="3">
    <source>
        <dbReference type="EMBL" id="KAB7515699.1"/>
    </source>
</evidence>
<dbReference type="InterPro" id="IPR020904">
    <property type="entry name" value="Sc_DH/Rdtase_CS"/>
</dbReference>
<dbReference type="SUPFAM" id="SSF51735">
    <property type="entry name" value="NAD(P)-binding Rossmann-fold domains"/>
    <property type="match status" value="1"/>
</dbReference>
<dbReference type="Proteomes" id="UP000326865">
    <property type="component" value="Unassembled WGS sequence"/>
</dbReference>
<evidence type="ECO:0000256" key="2">
    <source>
        <dbReference type="ARBA" id="ARBA00023002"/>
    </source>
</evidence>
<dbReference type="InterPro" id="IPR002347">
    <property type="entry name" value="SDR_fam"/>
</dbReference>
<gene>
    <name evidence="3" type="ORF">DM867_00710</name>
</gene>
<accession>A0A5N5UBI1</accession>
<comment type="caution">
    <text evidence="3">The sequence shown here is derived from an EMBL/GenBank/DDBJ whole genome shotgun (WGS) entry which is preliminary data.</text>
</comment>
<evidence type="ECO:0000313" key="4">
    <source>
        <dbReference type="Proteomes" id="UP000326865"/>
    </source>
</evidence>
<name>A0A5N5UBI1_9EURY</name>
<sequence>MRVLVTGGSRGVGRATAIELATDHDVAVGYVENETAAEETVEACRDRGATAVTVGGDMRDSADADRLVAETADALGGLDAVVSNAGIVRPNRVEETTDEAWRDVLGVNLDGAFYVSRAATPHLRENGGALVYVSSVGGTAGTVDAAYAASKAGLHGLTRALARELGPDDVRVNAVAPGPVDTSMNDAIVEYLEAESFRGHENVDTHLPAYACTPETVAESVRFLLETEYVHGEILRLDGGMSLG</sequence>
<comment type="similarity">
    <text evidence="1">Belongs to the short-chain dehydrogenases/reductases (SDR) family.</text>
</comment>